<protein>
    <submittedName>
        <fullName evidence="2">1452_t:CDS:1</fullName>
    </submittedName>
</protein>
<feature type="non-terminal residue" evidence="2">
    <location>
        <position position="1"/>
    </location>
</feature>
<reference evidence="2" key="1">
    <citation type="submission" date="2021-06" db="EMBL/GenBank/DDBJ databases">
        <authorList>
            <person name="Kallberg Y."/>
            <person name="Tangrot J."/>
            <person name="Rosling A."/>
        </authorList>
    </citation>
    <scope>NUCLEOTIDE SEQUENCE</scope>
    <source>
        <strain evidence="2">AZ414A</strain>
    </source>
</reference>
<feature type="non-terminal residue" evidence="2">
    <location>
        <position position="70"/>
    </location>
</feature>
<evidence type="ECO:0000313" key="3">
    <source>
        <dbReference type="Proteomes" id="UP000789706"/>
    </source>
</evidence>
<name>A0A9N9D5R1_9GLOM</name>
<accession>A0A9N9D5R1</accession>
<feature type="region of interest" description="Disordered" evidence="1">
    <location>
        <begin position="17"/>
        <end position="53"/>
    </location>
</feature>
<organism evidence="2 3">
    <name type="scientific">Diversispora eburnea</name>
    <dbReference type="NCBI Taxonomy" id="1213867"/>
    <lineage>
        <taxon>Eukaryota</taxon>
        <taxon>Fungi</taxon>
        <taxon>Fungi incertae sedis</taxon>
        <taxon>Mucoromycota</taxon>
        <taxon>Glomeromycotina</taxon>
        <taxon>Glomeromycetes</taxon>
        <taxon>Diversisporales</taxon>
        <taxon>Diversisporaceae</taxon>
        <taxon>Diversispora</taxon>
    </lineage>
</organism>
<dbReference type="AlphaFoldDB" id="A0A9N9D5R1"/>
<dbReference type="Proteomes" id="UP000789706">
    <property type="component" value="Unassembled WGS sequence"/>
</dbReference>
<keyword evidence="3" id="KW-1185">Reference proteome</keyword>
<evidence type="ECO:0000313" key="2">
    <source>
        <dbReference type="EMBL" id="CAG8628730.1"/>
    </source>
</evidence>
<dbReference type="EMBL" id="CAJVPK010003572">
    <property type="protein sequence ID" value="CAG8628730.1"/>
    <property type="molecule type" value="Genomic_DNA"/>
</dbReference>
<sequence length="70" mass="7796">VIDDKSKSPEIIEELVEDGPKLVINDSPVLPPSNEEPTTQAETLSPTYPAREQREARLRQKAIELGEDPD</sequence>
<comment type="caution">
    <text evidence="2">The sequence shown here is derived from an EMBL/GenBank/DDBJ whole genome shotgun (WGS) entry which is preliminary data.</text>
</comment>
<feature type="compositionally biased region" description="Polar residues" evidence="1">
    <location>
        <begin position="35"/>
        <end position="46"/>
    </location>
</feature>
<proteinExistence type="predicted"/>
<gene>
    <name evidence="2" type="ORF">DEBURN_LOCUS10682</name>
</gene>
<evidence type="ECO:0000256" key="1">
    <source>
        <dbReference type="SAM" id="MobiDB-lite"/>
    </source>
</evidence>